<evidence type="ECO:0000313" key="2">
    <source>
        <dbReference type="Proteomes" id="UP000791440"/>
    </source>
</evidence>
<dbReference type="EMBL" id="JH668581">
    <property type="protein sequence ID" value="KAG6458372.1"/>
    <property type="molecule type" value="Genomic_DNA"/>
</dbReference>
<dbReference type="Proteomes" id="UP000791440">
    <property type="component" value="Unassembled WGS sequence"/>
</dbReference>
<gene>
    <name evidence="1" type="ORF">O3G_MSEX010829</name>
</gene>
<reference evidence="1" key="1">
    <citation type="journal article" date="2016" name="Insect Biochem. Mol. Biol.">
        <title>Multifaceted biological insights from a draft genome sequence of the tobacco hornworm moth, Manduca sexta.</title>
        <authorList>
            <person name="Kanost M.R."/>
            <person name="Arrese E.L."/>
            <person name="Cao X."/>
            <person name="Chen Y.R."/>
            <person name="Chellapilla S."/>
            <person name="Goldsmith M.R."/>
            <person name="Grosse-Wilde E."/>
            <person name="Heckel D.G."/>
            <person name="Herndon N."/>
            <person name="Jiang H."/>
            <person name="Papanicolaou A."/>
            <person name="Qu J."/>
            <person name="Soulages J.L."/>
            <person name="Vogel H."/>
            <person name="Walters J."/>
            <person name="Waterhouse R.M."/>
            <person name="Ahn S.J."/>
            <person name="Almeida F.C."/>
            <person name="An C."/>
            <person name="Aqrawi P."/>
            <person name="Bretschneider A."/>
            <person name="Bryant W.B."/>
            <person name="Bucks S."/>
            <person name="Chao H."/>
            <person name="Chevignon G."/>
            <person name="Christen J.M."/>
            <person name="Clarke D.F."/>
            <person name="Dittmer N.T."/>
            <person name="Ferguson L.C.F."/>
            <person name="Garavelou S."/>
            <person name="Gordon K.H.J."/>
            <person name="Gunaratna R.T."/>
            <person name="Han Y."/>
            <person name="Hauser F."/>
            <person name="He Y."/>
            <person name="Heidel-Fischer H."/>
            <person name="Hirsh A."/>
            <person name="Hu Y."/>
            <person name="Jiang H."/>
            <person name="Kalra D."/>
            <person name="Klinner C."/>
            <person name="Konig C."/>
            <person name="Kovar C."/>
            <person name="Kroll A.R."/>
            <person name="Kuwar S.S."/>
            <person name="Lee S.L."/>
            <person name="Lehman R."/>
            <person name="Li K."/>
            <person name="Li Z."/>
            <person name="Liang H."/>
            <person name="Lovelace S."/>
            <person name="Lu Z."/>
            <person name="Mansfield J.H."/>
            <person name="McCulloch K.J."/>
            <person name="Mathew T."/>
            <person name="Morton B."/>
            <person name="Muzny D.M."/>
            <person name="Neunemann D."/>
            <person name="Ongeri F."/>
            <person name="Pauchet Y."/>
            <person name="Pu L.L."/>
            <person name="Pyrousis I."/>
            <person name="Rao X.J."/>
            <person name="Redding A."/>
            <person name="Roesel C."/>
            <person name="Sanchez-Gracia A."/>
            <person name="Schaack S."/>
            <person name="Shukla A."/>
            <person name="Tetreau G."/>
            <person name="Wang Y."/>
            <person name="Xiong G.H."/>
            <person name="Traut W."/>
            <person name="Walsh T.K."/>
            <person name="Worley K.C."/>
            <person name="Wu D."/>
            <person name="Wu W."/>
            <person name="Wu Y.Q."/>
            <person name="Zhang X."/>
            <person name="Zou Z."/>
            <person name="Zucker H."/>
            <person name="Briscoe A.D."/>
            <person name="Burmester T."/>
            <person name="Clem R.J."/>
            <person name="Feyereisen R."/>
            <person name="Grimmelikhuijzen C.J.P."/>
            <person name="Hamodrakas S.J."/>
            <person name="Hansson B.S."/>
            <person name="Huguet E."/>
            <person name="Jermiin L.S."/>
            <person name="Lan Q."/>
            <person name="Lehman H.K."/>
            <person name="Lorenzen M."/>
            <person name="Merzendorfer H."/>
            <person name="Michalopoulos I."/>
            <person name="Morton D.B."/>
            <person name="Muthukrishnan S."/>
            <person name="Oakeshott J.G."/>
            <person name="Palmer W."/>
            <person name="Park Y."/>
            <person name="Passarelli A.L."/>
            <person name="Rozas J."/>
            <person name="Schwartz L.M."/>
            <person name="Smith W."/>
            <person name="Southgate A."/>
            <person name="Vilcinskas A."/>
            <person name="Vogt R."/>
            <person name="Wang P."/>
            <person name="Werren J."/>
            <person name="Yu X.Q."/>
            <person name="Zhou J.J."/>
            <person name="Brown S.J."/>
            <person name="Scherer S.E."/>
            <person name="Richards S."/>
            <person name="Blissard G.W."/>
        </authorList>
    </citation>
    <scope>NUCLEOTIDE SEQUENCE</scope>
</reference>
<evidence type="ECO:0000313" key="1">
    <source>
        <dbReference type="EMBL" id="KAG6458372.1"/>
    </source>
</evidence>
<keyword evidence="2" id="KW-1185">Reference proteome</keyword>
<reference evidence="1" key="2">
    <citation type="submission" date="2020-12" db="EMBL/GenBank/DDBJ databases">
        <authorList>
            <person name="Kanost M."/>
        </authorList>
    </citation>
    <scope>NUCLEOTIDE SEQUENCE</scope>
</reference>
<dbReference type="AlphaFoldDB" id="A0A921ZKH2"/>
<accession>A0A921ZKH2</accession>
<dbReference type="InterPro" id="IPR038606">
    <property type="entry name" value="To_sf"/>
</dbReference>
<comment type="caution">
    <text evidence="1">The sequence shown here is derived from an EMBL/GenBank/DDBJ whole genome shotgun (WGS) entry which is preliminary data.</text>
</comment>
<dbReference type="Pfam" id="PF06585">
    <property type="entry name" value="JHBP"/>
    <property type="match status" value="1"/>
</dbReference>
<dbReference type="Gene3D" id="3.15.10.30">
    <property type="entry name" value="Haemolymph juvenile hormone binding protein"/>
    <property type="match status" value="1"/>
</dbReference>
<name>A0A921ZKH2_MANSE</name>
<proteinExistence type="predicted"/>
<sequence>MESMLIGLVANAYIESMVENVRQKLKAEGYHHWKLDRYEFKYSAPNPSIFKLRVLLNKILVTGADKIEAKNIEYDPTTTSIKFEILLPELVIKSGKSSIVASLCDKNFDSRLSGRVIVNNLRILCKTELRITESKQLDLQNTEAKMTVGGMMSDIHFTFLDKDFSEIINTFLSVAVPEFIQSHGDKCKEILDLIKENATGSAGSAINNMF</sequence>
<organism evidence="1 2">
    <name type="scientific">Manduca sexta</name>
    <name type="common">Tobacco hawkmoth</name>
    <name type="synonym">Tobacco hornworm</name>
    <dbReference type="NCBI Taxonomy" id="7130"/>
    <lineage>
        <taxon>Eukaryota</taxon>
        <taxon>Metazoa</taxon>
        <taxon>Ecdysozoa</taxon>
        <taxon>Arthropoda</taxon>
        <taxon>Hexapoda</taxon>
        <taxon>Insecta</taxon>
        <taxon>Pterygota</taxon>
        <taxon>Neoptera</taxon>
        <taxon>Endopterygota</taxon>
        <taxon>Lepidoptera</taxon>
        <taxon>Glossata</taxon>
        <taxon>Ditrysia</taxon>
        <taxon>Bombycoidea</taxon>
        <taxon>Sphingidae</taxon>
        <taxon>Sphinginae</taxon>
        <taxon>Sphingini</taxon>
        <taxon>Manduca</taxon>
    </lineage>
</organism>
<dbReference type="InterPro" id="IPR010562">
    <property type="entry name" value="Haemolymph_juvenile_hormone-bd"/>
</dbReference>
<protein>
    <submittedName>
        <fullName evidence="1">Uncharacterized protein</fullName>
    </submittedName>
</protein>